<dbReference type="Proteomes" id="UP000184330">
    <property type="component" value="Unassembled WGS sequence"/>
</dbReference>
<evidence type="ECO:0000313" key="4">
    <source>
        <dbReference type="Proteomes" id="UP000184330"/>
    </source>
</evidence>
<feature type="region of interest" description="Disordered" evidence="1">
    <location>
        <begin position="661"/>
        <end position="686"/>
    </location>
</feature>
<gene>
    <name evidence="3" type="ORF">PAC_15004</name>
</gene>
<name>A0A1L7XJB3_9HELO</name>
<dbReference type="AlphaFoldDB" id="A0A1L7XJB3"/>
<keyword evidence="4" id="KW-1185">Reference proteome</keyword>
<proteinExistence type="predicted"/>
<organism evidence="3 4">
    <name type="scientific">Phialocephala subalpina</name>
    <dbReference type="NCBI Taxonomy" id="576137"/>
    <lineage>
        <taxon>Eukaryota</taxon>
        <taxon>Fungi</taxon>
        <taxon>Dikarya</taxon>
        <taxon>Ascomycota</taxon>
        <taxon>Pezizomycotina</taxon>
        <taxon>Leotiomycetes</taxon>
        <taxon>Helotiales</taxon>
        <taxon>Mollisiaceae</taxon>
        <taxon>Phialocephala</taxon>
        <taxon>Phialocephala fortinii species complex</taxon>
    </lineage>
</organism>
<feature type="domain" description="DUF7730" evidence="2">
    <location>
        <begin position="72"/>
        <end position="167"/>
    </location>
</feature>
<accession>A0A1L7XJB3</accession>
<dbReference type="InterPro" id="IPR056632">
    <property type="entry name" value="DUF7730"/>
</dbReference>
<evidence type="ECO:0000259" key="2">
    <source>
        <dbReference type="Pfam" id="PF24864"/>
    </source>
</evidence>
<protein>
    <recommendedName>
        <fullName evidence="2">DUF7730 domain-containing protein</fullName>
    </recommendedName>
</protein>
<dbReference type="OrthoDB" id="62952at2759"/>
<dbReference type="EMBL" id="FJOG01000029">
    <property type="protein sequence ID" value="CZR65104.1"/>
    <property type="molecule type" value="Genomic_DNA"/>
</dbReference>
<dbReference type="PANTHER" id="PTHR38790">
    <property type="entry name" value="2EXR DOMAIN-CONTAINING PROTEIN-RELATED"/>
    <property type="match status" value="1"/>
</dbReference>
<dbReference type="Pfam" id="PF24864">
    <property type="entry name" value="DUF7730"/>
    <property type="match status" value="1"/>
</dbReference>
<reference evidence="3 4" key="1">
    <citation type="submission" date="2016-03" db="EMBL/GenBank/DDBJ databases">
        <authorList>
            <person name="Ploux O."/>
        </authorList>
    </citation>
    <scope>NUCLEOTIDE SEQUENCE [LARGE SCALE GENOMIC DNA]</scope>
    <source>
        <strain evidence="3 4">UAMH 11012</strain>
    </source>
</reference>
<dbReference type="PANTHER" id="PTHR38790:SF9">
    <property type="entry name" value="F-BOX DOMAIN-CONTAINING PROTEIN"/>
    <property type="match status" value="1"/>
</dbReference>
<sequence length="686" mass="78708">MDLSTILSPCQPHLSPDPDQHVVATYHLPSDITSHLEIEQSTLMDFRTKLDGLKKSERALTARMHALEEASRQTKCFFLEKIPVELRNLVYEYLLVNKILASPKSINRVYTQDHDLLMIDHIYEQRYGLSLAILRTCHKIYQEASQVLYGSNTFILESFWTNTVLCPLFRYASTDYYLGHHSEHSLDLKTPGHISSQDFECHLQVVKKVRRWRVLLSTHQDKFTMCPTPAFVFLCRAMCDAPPQSLEVQILPKGPVLTPIRQGYYQPSRLLQPLLLLRNINMLAISQCAEEDAPQYDTSRIEASHIPGQRPPALHDSLVRPPELPWELISKLKCLVQHVEDKTPTPVVLVFKMYNRLLPYAQAFERNDNFRAAMEPWYGHVRKAQIEGWGLFQGGWVSDARSMFKSELAIGPVEYHLVQAASASEENNLAAFISSRYSIITLLGNHYKRIYDAAENISRFIKKEKVSGGLFDLDRAWERPLESKQTLLGDALVQLYDYIATFHRDRGSGVDKYILLNPRRWHLAYCNLPREVLTRQLEENLENWQLHHSFPGLLNIFKEIVNDMNKQYLTIRKFRKEMFDDDPPGLYYSFDRDQWCEKHKCDEIIDWTVHEPHLTPGYLNPDISDRDRSDGSDDPYRHLPFYIGDIDDIGGVGYEVLSGLTPTGQAESLGGSGGGASTVDGPSSPE</sequence>
<evidence type="ECO:0000256" key="1">
    <source>
        <dbReference type="SAM" id="MobiDB-lite"/>
    </source>
</evidence>
<evidence type="ECO:0000313" key="3">
    <source>
        <dbReference type="EMBL" id="CZR65104.1"/>
    </source>
</evidence>